<dbReference type="Proteomes" id="UP000184356">
    <property type="component" value="Unassembled WGS sequence"/>
</dbReference>
<accession>A0A1L9TN36</accession>
<comment type="similarity">
    <text evidence="2 7">Belongs to the major facilitator superfamily. Sugar transporter (TC 2.A.1.1) family.</text>
</comment>
<dbReference type="NCBIfam" id="TIGR00879">
    <property type="entry name" value="SP"/>
    <property type="match status" value="1"/>
</dbReference>
<dbReference type="InterPro" id="IPR005828">
    <property type="entry name" value="MFS_sugar_transport-like"/>
</dbReference>
<feature type="region of interest" description="Disordered" evidence="8">
    <location>
        <begin position="505"/>
        <end position="532"/>
    </location>
</feature>
<reference evidence="12" key="1">
    <citation type="journal article" date="2017" name="Genome Biol.">
        <title>Comparative genomics reveals high biological diversity and specific adaptations in the industrially and medically important fungal genus Aspergillus.</title>
        <authorList>
            <person name="de Vries R.P."/>
            <person name="Riley R."/>
            <person name="Wiebenga A."/>
            <person name="Aguilar-Osorio G."/>
            <person name="Amillis S."/>
            <person name="Uchima C.A."/>
            <person name="Anderluh G."/>
            <person name="Asadollahi M."/>
            <person name="Askin M."/>
            <person name="Barry K."/>
            <person name="Battaglia E."/>
            <person name="Bayram O."/>
            <person name="Benocci T."/>
            <person name="Braus-Stromeyer S.A."/>
            <person name="Caldana C."/>
            <person name="Canovas D."/>
            <person name="Cerqueira G.C."/>
            <person name="Chen F."/>
            <person name="Chen W."/>
            <person name="Choi C."/>
            <person name="Clum A."/>
            <person name="Dos Santos R.A."/>
            <person name="Damasio A.R."/>
            <person name="Diallinas G."/>
            <person name="Emri T."/>
            <person name="Fekete E."/>
            <person name="Flipphi M."/>
            <person name="Freyberg S."/>
            <person name="Gallo A."/>
            <person name="Gournas C."/>
            <person name="Habgood R."/>
            <person name="Hainaut M."/>
            <person name="Harispe M.L."/>
            <person name="Henrissat B."/>
            <person name="Hilden K.S."/>
            <person name="Hope R."/>
            <person name="Hossain A."/>
            <person name="Karabika E."/>
            <person name="Karaffa L."/>
            <person name="Karanyi Z."/>
            <person name="Krasevec N."/>
            <person name="Kuo A."/>
            <person name="Kusch H."/>
            <person name="LaButti K."/>
            <person name="Lagendijk E.L."/>
            <person name="Lapidus A."/>
            <person name="Levasseur A."/>
            <person name="Lindquist E."/>
            <person name="Lipzen A."/>
            <person name="Logrieco A.F."/>
            <person name="MacCabe A."/>
            <person name="Maekelae M.R."/>
            <person name="Malavazi I."/>
            <person name="Melin P."/>
            <person name="Meyer V."/>
            <person name="Mielnichuk N."/>
            <person name="Miskei M."/>
            <person name="Molnar A.P."/>
            <person name="Mule G."/>
            <person name="Ngan C.Y."/>
            <person name="Orejas M."/>
            <person name="Orosz E."/>
            <person name="Ouedraogo J.P."/>
            <person name="Overkamp K.M."/>
            <person name="Park H.-S."/>
            <person name="Perrone G."/>
            <person name="Piumi F."/>
            <person name="Punt P.J."/>
            <person name="Ram A.F."/>
            <person name="Ramon A."/>
            <person name="Rauscher S."/>
            <person name="Record E."/>
            <person name="Riano-Pachon D.M."/>
            <person name="Robert V."/>
            <person name="Roehrig J."/>
            <person name="Ruller R."/>
            <person name="Salamov A."/>
            <person name="Salih N.S."/>
            <person name="Samson R.A."/>
            <person name="Sandor E."/>
            <person name="Sanguinetti M."/>
            <person name="Schuetze T."/>
            <person name="Sepcic K."/>
            <person name="Shelest E."/>
            <person name="Sherlock G."/>
            <person name="Sophianopoulou V."/>
            <person name="Squina F.M."/>
            <person name="Sun H."/>
            <person name="Susca A."/>
            <person name="Todd R.B."/>
            <person name="Tsang A."/>
            <person name="Unkles S.E."/>
            <person name="van de Wiele N."/>
            <person name="van Rossen-Uffink D."/>
            <person name="Oliveira J.V."/>
            <person name="Vesth T.C."/>
            <person name="Visser J."/>
            <person name="Yu J.-H."/>
            <person name="Zhou M."/>
            <person name="Andersen M.R."/>
            <person name="Archer D.B."/>
            <person name="Baker S.E."/>
            <person name="Benoit I."/>
            <person name="Brakhage A.A."/>
            <person name="Braus G.H."/>
            <person name="Fischer R."/>
            <person name="Frisvad J.C."/>
            <person name="Goldman G.H."/>
            <person name="Houbraken J."/>
            <person name="Oakley B."/>
            <person name="Pocsi I."/>
            <person name="Scazzocchio C."/>
            <person name="Seiboth B."/>
            <person name="vanKuyk P.A."/>
            <person name="Wortman J."/>
            <person name="Dyer P.S."/>
            <person name="Grigoriev I.V."/>
        </authorList>
    </citation>
    <scope>NUCLEOTIDE SEQUENCE [LARGE SCALE GENOMIC DNA]</scope>
    <source>
        <strain evidence="12">CBS 593.65</strain>
    </source>
</reference>
<protein>
    <recommendedName>
        <fullName evidence="10">Major facilitator superfamily (MFS) profile domain-containing protein</fullName>
    </recommendedName>
</protein>
<dbReference type="GO" id="GO:0005351">
    <property type="term" value="F:carbohydrate:proton symporter activity"/>
    <property type="evidence" value="ECO:0007669"/>
    <property type="project" value="TreeGrafter"/>
</dbReference>
<feature type="transmembrane region" description="Helical" evidence="9">
    <location>
        <begin position="304"/>
        <end position="324"/>
    </location>
</feature>
<dbReference type="PANTHER" id="PTHR48022">
    <property type="entry name" value="PLASTIDIC GLUCOSE TRANSPORTER 4"/>
    <property type="match status" value="1"/>
</dbReference>
<dbReference type="RefSeq" id="XP_040704618.1">
    <property type="nucleotide sequence ID" value="XM_040841726.1"/>
</dbReference>
<name>A0A1L9TN36_9EURO</name>
<proteinExistence type="inferred from homology"/>
<evidence type="ECO:0000259" key="10">
    <source>
        <dbReference type="PROSITE" id="PS50850"/>
    </source>
</evidence>
<feature type="transmembrane region" description="Helical" evidence="9">
    <location>
        <begin position="150"/>
        <end position="170"/>
    </location>
</feature>
<feature type="domain" description="Major facilitator superfamily (MFS) profile" evidence="10">
    <location>
        <begin position="17"/>
        <end position="463"/>
    </location>
</feature>
<dbReference type="EMBL" id="KV878584">
    <property type="protein sequence ID" value="OJJ60812.1"/>
    <property type="molecule type" value="Genomic_DNA"/>
</dbReference>
<sequence length="532" mass="59617">MVHINMFGTGRTLQAAIWAACGMAFILFGYDQGVFSGIVENENFLEHMNHPNDSLMGIIVSIYNLGCFSGCVINFCVADKLGRRRAMWVAMIWVIIGATLQTSAYSVPHMMVGRFVAGIGTGIETSTVPMWQAELCEASKRGKLVCSEPLLVGVGIVISYFFDFGMSFVGGQIAWRLPIACQMLFAFCVIILVFGVPESPRYCYQKGRNDEALQILSDVYGRPKDDPKIQAEQTEILDALAIELKHGEYKWRNVLKKDQVSTGYRVLLGYGMQFMNQVGGINLIVYFIPTVLSNNVGLSHNLSMIIGGCVQIMFVLGSFFPTFFVDRVGRRAPMMWGSFTLGICMMMVSILLSFRGKENEHATSSASIAFFFVYMFAFGASVNCIPWVYVPEILPLHARAKGTAVGISSNWIWVSEIRMLKNFFVVMITPVIINRLQWKAYLIFMCTNFAFVPLVYFCYPETANFTLEEIDYLFTNQEQSAVKLSKEIHKERKKYGHARRLTAETTGVFGTSAPDDELAEKSPTDEHVEKAV</sequence>
<gene>
    <name evidence="11" type="ORF">ASPSYDRAFT_147560</name>
</gene>
<dbReference type="GO" id="GO:0016020">
    <property type="term" value="C:membrane"/>
    <property type="evidence" value="ECO:0007669"/>
    <property type="project" value="UniProtKB-SubCell"/>
</dbReference>
<feature type="transmembrane region" description="Helical" evidence="9">
    <location>
        <begin position="274"/>
        <end position="292"/>
    </location>
</feature>
<evidence type="ECO:0000256" key="8">
    <source>
        <dbReference type="SAM" id="MobiDB-lite"/>
    </source>
</evidence>
<dbReference type="SUPFAM" id="SSF103473">
    <property type="entry name" value="MFS general substrate transporter"/>
    <property type="match status" value="1"/>
</dbReference>
<comment type="subcellular location">
    <subcellularLocation>
        <location evidence="1">Membrane</location>
        <topology evidence="1">Multi-pass membrane protein</topology>
    </subcellularLocation>
</comment>
<feature type="transmembrane region" description="Helical" evidence="9">
    <location>
        <begin position="366"/>
        <end position="390"/>
    </location>
</feature>
<keyword evidence="3 7" id="KW-0813">Transport</keyword>
<dbReference type="Gene3D" id="1.20.1250.20">
    <property type="entry name" value="MFS general substrate transporter like domains"/>
    <property type="match status" value="1"/>
</dbReference>
<evidence type="ECO:0000256" key="9">
    <source>
        <dbReference type="SAM" id="Phobius"/>
    </source>
</evidence>
<evidence type="ECO:0000256" key="6">
    <source>
        <dbReference type="ARBA" id="ARBA00023136"/>
    </source>
</evidence>
<dbReference type="GeneID" id="63757799"/>
<keyword evidence="12" id="KW-1185">Reference proteome</keyword>
<keyword evidence="4 9" id="KW-0812">Transmembrane</keyword>
<evidence type="ECO:0000256" key="7">
    <source>
        <dbReference type="RuleBase" id="RU003346"/>
    </source>
</evidence>
<evidence type="ECO:0000256" key="5">
    <source>
        <dbReference type="ARBA" id="ARBA00022989"/>
    </source>
</evidence>
<dbReference type="InterPro" id="IPR050360">
    <property type="entry name" value="MFS_Sugar_Transporters"/>
</dbReference>
<evidence type="ECO:0000256" key="4">
    <source>
        <dbReference type="ARBA" id="ARBA00022692"/>
    </source>
</evidence>
<feature type="transmembrane region" description="Helical" evidence="9">
    <location>
        <begin position="55"/>
        <end position="76"/>
    </location>
</feature>
<dbReference type="InterPro" id="IPR003663">
    <property type="entry name" value="Sugar/inositol_transpt"/>
</dbReference>
<dbReference type="STRING" id="1036612.A0A1L9TN36"/>
<evidence type="ECO:0000313" key="11">
    <source>
        <dbReference type="EMBL" id="OJJ60812.1"/>
    </source>
</evidence>
<dbReference type="InterPro" id="IPR020846">
    <property type="entry name" value="MFS_dom"/>
</dbReference>
<dbReference type="FunFam" id="1.20.1250.20:FF:000090">
    <property type="entry name" value="MFS sugar transporter, putative"/>
    <property type="match status" value="1"/>
</dbReference>
<organism evidence="11 12">
    <name type="scientific">Aspergillus sydowii CBS 593.65</name>
    <dbReference type="NCBI Taxonomy" id="1036612"/>
    <lineage>
        <taxon>Eukaryota</taxon>
        <taxon>Fungi</taxon>
        <taxon>Dikarya</taxon>
        <taxon>Ascomycota</taxon>
        <taxon>Pezizomycotina</taxon>
        <taxon>Eurotiomycetes</taxon>
        <taxon>Eurotiomycetidae</taxon>
        <taxon>Eurotiales</taxon>
        <taxon>Aspergillaceae</taxon>
        <taxon>Aspergillus</taxon>
        <taxon>Aspergillus subgen. Nidulantes</taxon>
    </lineage>
</organism>
<feature type="transmembrane region" description="Helical" evidence="9">
    <location>
        <begin position="177"/>
        <end position="196"/>
    </location>
</feature>
<dbReference type="VEuPathDB" id="FungiDB:ASPSYDRAFT_147560"/>
<evidence type="ECO:0000256" key="2">
    <source>
        <dbReference type="ARBA" id="ARBA00010992"/>
    </source>
</evidence>
<dbReference type="PRINTS" id="PR00171">
    <property type="entry name" value="SUGRTRNSPORT"/>
</dbReference>
<evidence type="ECO:0000256" key="3">
    <source>
        <dbReference type="ARBA" id="ARBA00022448"/>
    </source>
</evidence>
<evidence type="ECO:0000256" key="1">
    <source>
        <dbReference type="ARBA" id="ARBA00004141"/>
    </source>
</evidence>
<dbReference type="PANTHER" id="PTHR48022:SF72">
    <property type="entry name" value="MAJOR FACILITATOR SUPERFAMILY (MFS) PROFILE DOMAIN-CONTAINING PROTEIN-RELATED"/>
    <property type="match status" value="1"/>
</dbReference>
<dbReference type="AlphaFoldDB" id="A0A1L9TN36"/>
<dbReference type="PROSITE" id="PS50850">
    <property type="entry name" value="MFS"/>
    <property type="match status" value="1"/>
</dbReference>
<dbReference type="InterPro" id="IPR036259">
    <property type="entry name" value="MFS_trans_sf"/>
</dbReference>
<dbReference type="OrthoDB" id="6612291at2759"/>
<feature type="compositionally biased region" description="Basic and acidic residues" evidence="8">
    <location>
        <begin position="519"/>
        <end position="532"/>
    </location>
</feature>
<evidence type="ECO:0000313" key="12">
    <source>
        <dbReference type="Proteomes" id="UP000184356"/>
    </source>
</evidence>
<feature type="transmembrane region" description="Helical" evidence="9">
    <location>
        <begin position="336"/>
        <end position="354"/>
    </location>
</feature>
<feature type="transmembrane region" description="Helical" evidence="9">
    <location>
        <begin position="12"/>
        <end position="30"/>
    </location>
</feature>
<dbReference type="Pfam" id="PF00083">
    <property type="entry name" value="Sugar_tr"/>
    <property type="match status" value="1"/>
</dbReference>
<feature type="transmembrane region" description="Helical" evidence="9">
    <location>
        <begin position="440"/>
        <end position="457"/>
    </location>
</feature>
<keyword evidence="6 9" id="KW-0472">Membrane</keyword>
<keyword evidence="5 9" id="KW-1133">Transmembrane helix</keyword>